<reference evidence="2" key="1">
    <citation type="submission" date="2021-02" db="EMBL/GenBank/DDBJ databases">
        <authorList>
            <person name="Palmer J.M."/>
        </authorList>
    </citation>
    <scope>NUCLEOTIDE SEQUENCE</scope>
    <source>
        <strain evidence="2">SCRP23</strain>
    </source>
</reference>
<sequence length="136" mass="15169">MRIPFWAVTGLLSVASATEYSMAIWSYEGAKTRILHFNFSAPQWCYSISSCSLANVSYAEWTSLPDNTQMIFYKDEQCSLQNYGAMDYGPTTVAFQKASADVTKIKAFKLLENYGRYIGGVQDLCLGDSVSYVTSD</sequence>
<evidence type="ECO:0000313" key="3">
    <source>
        <dbReference type="Proteomes" id="UP000693981"/>
    </source>
</evidence>
<keyword evidence="3" id="KW-1185">Reference proteome</keyword>
<comment type="caution">
    <text evidence="2">The sequence shown here is derived from an EMBL/GenBank/DDBJ whole genome shotgun (WGS) entry which is preliminary data.</text>
</comment>
<proteinExistence type="predicted"/>
<evidence type="ECO:0000313" key="2">
    <source>
        <dbReference type="EMBL" id="KAG7389497.1"/>
    </source>
</evidence>
<evidence type="ECO:0000256" key="1">
    <source>
        <dbReference type="SAM" id="SignalP"/>
    </source>
</evidence>
<dbReference type="EMBL" id="JAGDFL010000408">
    <property type="protein sequence ID" value="KAG7389497.1"/>
    <property type="molecule type" value="Genomic_DNA"/>
</dbReference>
<dbReference type="Proteomes" id="UP000693981">
    <property type="component" value="Unassembled WGS sequence"/>
</dbReference>
<name>A0A8T1W7L3_9STRA</name>
<keyword evidence="1" id="KW-0732">Signal</keyword>
<dbReference type="AlphaFoldDB" id="A0A8T1W7L3"/>
<protein>
    <submittedName>
        <fullName evidence="2">Uncharacterized protein</fullName>
    </submittedName>
</protein>
<organism evidence="2 3">
    <name type="scientific">Phytophthora boehmeriae</name>
    <dbReference type="NCBI Taxonomy" id="109152"/>
    <lineage>
        <taxon>Eukaryota</taxon>
        <taxon>Sar</taxon>
        <taxon>Stramenopiles</taxon>
        <taxon>Oomycota</taxon>
        <taxon>Peronosporomycetes</taxon>
        <taxon>Peronosporales</taxon>
        <taxon>Peronosporaceae</taxon>
        <taxon>Phytophthora</taxon>
    </lineage>
</organism>
<accession>A0A8T1W7L3</accession>
<feature type="signal peptide" evidence="1">
    <location>
        <begin position="1"/>
        <end position="17"/>
    </location>
</feature>
<gene>
    <name evidence="2" type="ORF">PHYBOEH_007430</name>
</gene>
<feature type="chain" id="PRO_5035745118" evidence="1">
    <location>
        <begin position="18"/>
        <end position="136"/>
    </location>
</feature>